<dbReference type="InterPro" id="IPR000086">
    <property type="entry name" value="NUDIX_hydrolase_dom"/>
</dbReference>
<feature type="domain" description="Nudix hydrolase" evidence="2">
    <location>
        <begin position="8"/>
        <end position="173"/>
    </location>
</feature>
<keyword evidence="4" id="KW-1185">Reference proteome</keyword>
<protein>
    <submittedName>
        <fullName evidence="3">NUDIX hydrolase</fullName>
    </submittedName>
</protein>
<dbReference type="Gene3D" id="3.90.79.10">
    <property type="entry name" value="Nucleoside Triphosphate Pyrophosphohydrolase"/>
    <property type="match status" value="1"/>
</dbReference>
<dbReference type="Pfam" id="PF00293">
    <property type="entry name" value="NUDIX"/>
    <property type="match status" value="1"/>
</dbReference>
<dbReference type="PANTHER" id="PTHR43736">
    <property type="entry name" value="ADP-RIBOSE PYROPHOSPHATASE"/>
    <property type="match status" value="1"/>
</dbReference>
<evidence type="ECO:0000313" key="3">
    <source>
        <dbReference type="EMBL" id="QLH83938.1"/>
    </source>
</evidence>
<dbReference type="AlphaFoldDB" id="A0A7D5PDU0"/>
<evidence type="ECO:0000256" key="1">
    <source>
        <dbReference type="SAM" id="MobiDB-lite"/>
    </source>
</evidence>
<proteinExistence type="predicted"/>
<feature type="compositionally biased region" description="Basic and acidic residues" evidence="1">
    <location>
        <begin position="29"/>
        <end position="40"/>
    </location>
</feature>
<name>A0A7D5PDU0_9EURY</name>
<evidence type="ECO:0000259" key="2">
    <source>
        <dbReference type="PROSITE" id="PS51462"/>
    </source>
</evidence>
<dbReference type="EMBL" id="CP058909">
    <property type="protein sequence ID" value="QLH83938.1"/>
    <property type="molecule type" value="Genomic_DNA"/>
</dbReference>
<dbReference type="KEGG" id="hpel:HZS54_20895"/>
<evidence type="ECO:0000313" key="4">
    <source>
        <dbReference type="Proteomes" id="UP000509346"/>
    </source>
</evidence>
<keyword evidence="3" id="KW-0378">Hydrolase</keyword>
<dbReference type="SUPFAM" id="SSF55811">
    <property type="entry name" value="Nudix"/>
    <property type="match status" value="1"/>
</dbReference>
<feature type="region of interest" description="Disordered" evidence="1">
    <location>
        <begin position="1"/>
        <end position="56"/>
    </location>
</feature>
<dbReference type="Proteomes" id="UP000509346">
    <property type="component" value="Chromosome"/>
</dbReference>
<dbReference type="RefSeq" id="WP_179919033.1">
    <property type="nucleotide sequence ID" value="NZ_CP058909.1"/>
</dbReference>
<dbReference type="OrthoDB" id="339240at2157"/>
<dbReference type="GO" id="GO:0016787">
    <property type="term" value="F:hydrolase activity"/>
    <property type="evidence" value="ECO:0007669"/>
    <property type="project" value="UniProtKB-KW"/>
</dbReference>
<organism evidence="3 4">
    <name type="scientific">Halosimplex pelagicum</name>
    <dbReference type="NCBI Taxonomy" id="869886"/>
    <lineage>
        <taxon>Archaea</taxon>
        <taxon>Methanobacteriati</taxon>
        <taxon>Methanobacteriota</taxon>
        <taxon>Stenosarchaea group</taxon>
        <taxon>Halobacteria</taxon>
        <taxon>Halobacteriales</taxon>
        <taxon>Haloarculaceae</taxon>
        <taxon>Halosimplex</taxon>
    </lineage>
</organism>
<dbReference type="InterPro" id="IPR015797">
    <property type="entry name" value="NUDIX_hydrolase-like_dom_sf"/>
</dbReference>
<dbReference type="GeneID" id="56085102"/>
<accession>A0A7D5PDU0</accession>
<reference evidence="3 4" key="1">
    <citation type="submission" date="2020-07" db="EMBL/GenBank/DDBJ databases">
        <title>Halosimplex litoreum sp. nov. and Halosimplex rubrum sp. nov., isolated from different salt environments.</title>
        <authorList>
            <person name="Cui H."/>
        </authorList>
    </citation>
    <scope>NUCLEOTIDE SEQUENCE [LARGE SCALE GENOMIC DNA]</scope>
    <source>
        <strain evidence="3 4">R2</strain>
    </source>
</reference>
<dbReference type="PANTHER" id="PTHR43736:SF1">
    <property type="entry name" value="DIHYDRONEOPTERIN TRIPHOSPHATE DIPHOSPHATASE"/>
    <property type="match status" value="1"/>
</dbReference>
<sequence>MDEYAHVVNVDGVVARARDEGSGEPDDGTTEHLLVERSADEGSGEPDDGTTEHLLVERSADEDHAAGLLGLPGGKLEPEPGTDHAVEATVVREIEEEVGVEVGGVEYVCSGTFEGDTGHQCLNVVTLCEYEGGEAEPRAPEEVAAVHWLTMDELRAREDVPEFTETYVERAAAVRGSD</sequence>
<gene>
    <name evidence="3" type="ORF">HZS54_20895</name>
</gene>
<dbReference type="PROSITE" id="PS51462">
    <property type="entry name" value="NUDIX"/>
    <property type="match status" value="1"/>
</dbReference>